<comment type="caution">
    <text evidence="2">The sequence shown here is derived from an EMBL/GenBank/DDBJ whole genome shotgun (WGS) entry which is preliminary data.</text>
</comment>
<evidence type="ECO:0000313" key="3">
    <source>
        <dbReference type="Proteomes" id="UP000293852"/>
    </source>
</evidence>
<dbReference type="Proteomes" id="UP000293852">
    <property type="component" value="Unassembled WGS sequence"/>
</dbReference>
<dbReference type="SUPFAM" id="SSF49777">
    <property type="entry name" value="PEBP-like"/>
    <property type="match status" value="1"/>
</dbReference>
<dbReference type="Pfam" id="PF01161">
    <property type="entry name" value="PBP"/>
    <property type="match status" value="1"/>
</dbReference>
<name>A0A4Q7M0Z8_9MICO</name>
<gene>
    <name evidence="2" type="ORF">EV386_0484</name>
</gene>
<evidence type="ECO:0000256" key="1">
    <source>
        <dbReference type="ARBA" id="ARBA00007120"/>
    </source>
</evidence>
<organism evidence="2 3">
    <name type="scientific">Xylanimonas ulmi</name>
    <dbReference type="NCBI Taxonomy" id="228973"/>
    <lineage>
        <taxon>Bacteria</taxon>
        <taxon>Bacillati</taxon>
        <taxon>Actinomycetota</taxon>
        <taxon>Actinomycetes</taxon>
        <taxon>Micrococcales</taxon>
        <taxon>Promicromonosporaceae</taxon>
        <taxon>Xylanimonas</taxon>
    </lineage>
</organism>
<keyword evidence="3" id="KW-1185">Reference proteome</keyword>
<proteinExistence type="inferred from homology"/>
<dbReference type="InterPro" id="IPR036610">
    <property type="entry name" value="PEBP-like_sf"/>
</dbReference>
<dbReference type="EMBL" id="SGWX01000001">
    <property type="protein sequence ID" value="RZS60232.1"/>
    <property type="molecule type" value="Genomic_DNA"/>
</dbReference>
<dbReference type="CDD" id="cd00865">
    <property type="entry name" value="PEBP_bact_arch"/>
    <property type="match status" value="1"/>
</dbReference>
<dbReference type="InterPro" id="IPR008914">
    <property type="entry name" value="PEBP"/>
</dbReference>
<evidence type="ECO:0000313" key="2">
    <source>
        <dbReference type="EMBL" id="RZS60232.1"/>
    </source>
</evidence>
<evidence type="ECO:0008006" key="4">
    <source>
        <dbReference type="Google" id="ProtNLM"/>
    </source>
</evidence>
<accession>A0A4Q7M0Z8</accession>
<sequence>MTTISWVGRALRSRRAGTGRGVVALLAPDLAATLTVASPSFDDGGPIPPRHAGPGVGQNVSPALDWSPAPAGTAQLLFVMEDPDVPAPRPIVHSLAVFDAGVTGVGEGGLGRYSGPRALPGHGPHVYGLHVFALDRVVVEPGARPRFFDVVRRARGHVIARGALFGVQER</sequence>
<comment type="similarity">
    <text evidence="1">Belongs to the UPF0098 family.</text>
</comment>
<dbReference type="RefSeq" id="WP_207216453.1">
    <property type="nucleotide sequence ID" value="NZ_SGWX01000001.1"/>
</dbReference>
<dbReference type="AlphaFoldDB" id="A0A4Q7M0Z8"/>
<dbReference type="Gene3D" id="3.90.280.10">
    <property type="entry name" value="PEBP-like"/>
    <property type="match status" value="1"/>
</dbReference>
<dbReference type="InterPro" id="IPR005247">
    <property type="entry name" value="YbhB_YbcL/LppC-like"/>
</dbReference>
<reference evidence="2 3" key="1">
    <citation type="submission" date="2019-02" db="EMBL/GenBank/DDBJ databases">
        <title>Sequencing the genomes of 1000 actinobacteria strains.</title>
        <authorList>
            <person name="Klenk H.-P."/>
        </authorList>
    </citation>
    <scope>NUCLEOTIDE SEQUENCE [LARGE SCALE GENOMIC DNA]</scope>
    <source>
        <strain evidence="2 3">DSM 16932</strain>
    </source>
</reference>
<protein>
    <recommendedName>
        <fullName evidence="4">PBP family phospholipid-binding protein</fullName>
    </recommendedName>
</protein>